<dbReference type="SUPFAM" id="SSF140931">
    <property type="entry name" value="Fic-like"/>
    <property type="match status" value="1"/>
</dbReference>
<protein>
    <submittedName>
        <fullName evidence="5">MloA</fullName>
    </submittedName>
</protein>
<dbReference type="GO" id="GO:0005524">
    <property type="term" value="F:ATP binding"/>
    <property type="evidence" value="ECO:0007669"/>
    <property type="project" value="UniProtKB-KW"/>
</dbReference>
<dbReference type="PANTHER" id="PTHR13504">
    <property type="entry name" value="FIDO DOMAIN-CONTAINING PROTEIN DDB_G0283145"/>
    <property type="match status" value="1"/>
</dbReference>
<feature type="binding site" evidence="1">
    <location>
        <position position="253"/>
    </location>
    <ligand>
        <name>ATP</name>
        <dbReference type="ChEBI" id="CHEBI:30616"/>
    </ligand>
</feature>
<dbReference type="PROSITE" id="PS51459">
    <property type="entry name" value="FIDO"/>
    <property type="match status" value="1"/>
</dbReference>
<dbReference type="InterPro" id="IPR003812">
    <property type="entry name" value="Fido"/>
</dbReference>
<dbReference type="InterPro" id="IPR040198">
    <property type="entry name" value="Fido_containing"/>
</dbReference>
<feature type="binding site" evidence="3">
    <location>
        <begin position="215"/>
        <end position="222"/>
    </location>
    <ligand>
        <name>ATP</name>
        <dbReference type="ChEBI" id="CHEBI:30616"/>
    </ligand>
</feature>
<reference evidence="5" key="1">
    <citation type="submission" date="2020-01" db="EMBL/GenBank/DDBJ databases">
        <authorList>
            <person name="Meier V. D."/>
            <person name="Meier V D."/>
        </authorList>
    </citation>
    <scope>NUCLEOTIDE SEQUENCE</scope>
    <source>
        <strain evidence="5">HLG_WM_MAG_03</strain>
    </source>
</reference>
<name>A0A6S6SSX8_9BACT</name>
<evidence type="ECO:0000256" key="3">
    <source>
        <dbReference type="PIRSR" id="PIRSR640198-2"/>
    </source>
</evidence>
<feature type="binding site" evidence="1">
    <location>
        <position position="211"/>
    </location>
    <ligand>
        <name>ATP</name>
        <dbReference type="ChEBI" id="CHEBI:30616"/>
    </ligand>
</feature>
<gene>
    <name evidence="5" type="ORF">HELGO_WM14458</name>
</gene>
<feature type="active site" evidence="2">
    <location>
        <position position="211"/>
    </location>
</feature>
<proteinExistence type="predicted"/>
<sequence>MELKDFIAGHYKEQYKYHSFSPEKINHTFTWNDASINVLLEEANILLGQLNAYTLIVPNVDLFVQMHITKEANTSSRIEGTQTQMDEALMERESIDPERRDDWEEVQNYIKAMSEAIESLEVLPISKRLIKQTHTQLLSGVRGEKKQPGAFRISQNWIGGSNINNAFYIPPHQDEVEELMSDLESFIHNDTLNVPHLIKLAIIHYQFETIHPFLDGNGRIGRLLITLYLVSNGLLQHPSLYLSDFFERNKGAYYDALTVVRASNDLVHWVKFFLTAVIETSKSSIETFNGILKLKSDIDIKLFDFGKKAQNAQKVVEYLYGHPVINVKICMEILEVSAKTARALLKDFEEKGILVEFTGFQRNQSFVFEEYLELF</sequence>
<feature type="domain" description="Fido" evidence="4">
    <location>
        <begin position="125"/>
        <end position="275"/>
    </location>
</feature>
<dbReference type="InterPro" id="IPR026287">
    <property type="entry name" value="SoFic-like"/>
</dbReference>
<keyword evidence="1" id="KW-0067">ATP-binding</keyword>
<dbReference type="Pfam" id="PF13784">
    <property type="entry name" value="Fic_N"/>
    <property type="match status" value="1"/>
</dbReference>
<organism evidence="5">
    <name type="scientific">uncultured Sulfurovum sp</name>
    <dbReference type="NCBI Taxonomy" id="269237"/>
    <lineage>
        <taxon>Bacteria</taxon>
        <taxon>Pseudomonadati</taxon>
        <taxon>Campylobacterota</taxon>
        <taxon>Epsilonproteobacteria</taxon>
        <taxon>Campylobacterales</taxon>
        <taxon>Sulfurovaceae</taxon>
        <taxon>Sulfurovum</taxon>
        <taxon>environmental samples</taxon>
    </lineage>
</organism>
<dbReference type="Gene3D" id="1.10.3290.10">
    <property type="entry name" value="Fido-like domain"/>
    <property type="match status" value="1"/>
</dbReference>
<dbReference type="EMBL" id="CACVAR010000149">
    <property type="protein sequence ID" value="CAA6806364.1"/>
    <property type="molecule type" value="Genomic_DNA"/>
</dbReference>
<feature type="binding site" evidence="1">
    <location>
        <begin position="216"/>
        <end position="222"/>
    </location>
    <ligand>
        <name>ATP</name>
        <dbReference type="ChEBI" id="CHEBI:30616"/>
    </ligand>
</feature>
<dbReference type="PIRSF" id="PIRSF038925">
    <property type="entry name" value="AMP-prot_trans"/>
    <property type="match status" value="1"/>
</dbReference>
<keyword evidence="1" id="KW-0547">Nucleotide-binding</keyword>
<evidence type="ECO:0000256" key="2">
    <source>
        <dbReference type="PIRSR" id="PIRSR640198-1"/>
    </source>
</evidence>
<feature type="binding site" evidence="3">
    <location>
        <begin position="253"/>
        <end position="254"/>
    </location>
    <ligand>
        <name>ATP</name>
        <dbReference type="ChEBI" id="CHEBI:30616"/>
    </ligand>
</feature>
<evidence type="ECO:0000259" key="4">
    <source>
        <dbReference type="PROSITE" id="PS51459"/>
    </source>
</evidence>
<dbReference type="AlphaFoldDB" id="A0A6S6SSX8"/>
<dbReference type="InterPro" id="IPR025758">
    <property type="entry name" value="Fic/DOC_N"/>
</dbReference>
<evidence type="ECO:0000313" key="5">
    <source>
        <dbReference type="EMBL" id="CAA6806364.1"/>
    </source>
</evidence>
<evidence type="ECO:0000256" key="1">
    <source>
        <dbReference type="PIRSR" id="PIRSR038925-1"/>
    </source>
</evidence>
<dbReference type="PANTHER" id="PTHR13504:SF38">
    <property type="entry name" value="FIDO DOMAIN-CONTAINING PROTEIN"/>
    <property type="match status" value="1"/>
</dbReference>
<dbReference type="InterPro" id="IPR036597">
    <property type="entry name" value="Fido-like_dom_sf"/>
</dbReference>
<dbReference type="Pfam" id="PF02661">
    <property type="entry name" value="Fic"/>
    <property type="match status" value="1"/>
</dbReference>
<feature type="binding site" evidence="1">
    <location>
        <position position="79"/>
    </location>
    <ligand>
        <name>ATP</name>
        <dbReference type="ChEBI" id="CHEBI:30616"/>
    </ligand>
</feature>
<accession>A0A6S6SSX8</accession>